<dbReference type="FunFam" id="3.40.50.300:FF:000025">
    <property type="entry name" value="ATP-dependent Clp protease subunit"/>
    <property type="match status" value="1"/>
</dbReference>
<gene>
    <name evidence="13" type="ORF">BUALT_Bualt07G0101500</name>
</gene>
<keyword evidence="4 8" id="KW-0677">Repeat</keyword>
<accession>A0AAV6XAV3</accession>
<evidence type="ECO:0000259" key="12">
    <source>
        <dbReference type="PROSITE" id="PS51903"/>
    </source>
</evidence>
<dbReference type="PROSITE" id="PS50151">
    <property type="entry name" value="UVR"/>
    <property type="match status" value="1"/>
</dbReference>
<protein>
    <recommendedName>
        <fullName evidence="15">Clp protease ATP binding subunit</fullName>
    </recommendedName>
</protein>
<feature type="domain" description="UVR" evidence="11">
    <location>
        <begin position="643"/>
        <end position="678"/>
    </location>
</feature>
<evidence type="ECO:0008006" key="15">
    <source>
        <dbReference type="Google" id="ProtNLM"/>
    </source>
</evidence>
<evidence type="ECO:0000256" key="4">
    <source>
        <dbReference type="ARBA" id="ARBA00022737"/>
    </source>
</evidence>
<dbReference type="SMART" id="SM01086">
    <property type="entry name" value="ClpB_D2-small"/>
    <property type="match status" value="1"/>
</dbReference>
<dbReference type="Gene3D" id="1.10.8.60">
    <property type="match status" value="2"/>
</dbReference>
<dbReference type="PANTHER" id="PTHR11638:SF155">
    <property type="entry name" value="CHAPERONE PROTEIN CLPC1, CHLOROPLASTIC-LIKE"/>
    <property type="match status" value="1"/>
</dbReference>
<dbReference type="SMART" id="SM00382">
    <property type="entry name" value="AAA"/>
    <property type="match status" value="2"/>
</dbReference>
<dbReference type="PANTHER" id="PTHR11638">
    <property type="entry name" value="ATP-DEPENDENT CLP PROTEASE"/>
    <property type="match status" value="1"/>
</dbReference>
<dbReference type="Pfam" id="PF00004">
    <property type="entry name" value="AAA"/>
    <property type="match status" value="1"/>
</dbReference>
<evidence type="ECO:0000256" key="9">
    <source>
        <dbReference type="RuleBase" id="RU004432"/>
    </source>
</evidence>
<dbReference type="InterPro" id="IPR041546">
    <property type="entry name" value="ClpA/ClpB_AAA_lid"/>
</dbReference>
<dbReference type="FunFam" id="1.10.8.60:FF:000017">
    <property type="entry name" value="ATP-dependent chaperone ClpB"/>
    <property type="match status" value="1"/>
</dbReference>
<evidence type="ECO:0000313" key="14">
    <source>
        <dbReference type="Proteomes" id="UP000826271"/>
    </source>
</evidence>
<keyword evidence="7 9" id="KW-0143">Chaperone</keyword>
<dbReference type="InterPro" id="IPR001270">
    <property type="entry name" value="ClpA/B"/>
</dbReference>
<dbReference type="PRINTS" id="PR00300">
    <property type="entry name" value="CLPPROTEASEA"/>
</dbReference>
<proteinExistence type="inferred from homology"/>
<dbReference type="CDD" id="cd00009">
    <property type="entry name" value="AAA"/>
    <property type="match status" value="1"/>
</dbReference>
<evidence type="ECO:0000256" key="5">
    <source>
        <dbReference type="ARBA" id="ARBA00022741"/>
    </source>
</evidence>
<dbReference type="Proteomes" id="UP000826271">
    <property type="component" value="Unassembled WGS sequence"/>
</dbReference>
<dbReference type="InterPro" id="IPR001943">
    <property type="entry name" value="UVR_dom"/>
</dbReference>
<evidence type="ECO:0000256" key="7">
    <source>
        <dbReference type="ARBA" id="ARBA00023186"/>
    </source>
</evidence>
<dbReference type="GO" id="GO:0009507">
    <property type="term" value="C:chloroplast"/>
    <property type="evidence" value="ECO:0007669"/>
    <property type="project" value="UniProtKB-SubCell"/>
</dbReference>
<keyword evidence="6 9" id="KW-0067">ATP-binding</keyword>
<dbReference type="GO" id="GO:0005524">
    <property type="term" value="F:ATP binding"/>
    <property type="evidence" value="ECO:0007669"/>
    <property type="project" value="UniProtKB-KW"/>
</dbReference>
<dbReference type="Pfam" id="PF07724">
    <property type="entry name" value="AAA_2"/>
    <property type="match status" value="1"/>
</dbReference>
<dbReference type="Gene3D" id="1.10.1780.10">
    <property type="entry name" value="Clp, N-terminal domain"/>
    <property type="match status" value="1"/>
</dbReference>
<evidence type="ECO:0000256" key="10">
    <source>
        <dbReference type="SAM" id="Coils"/>
    </source>
</evidence>
<dbReference type="Gene3D" id="4.10.860.10">
    <property type="entry name" value="UVR domain"/>
    <property type="match status" value="1"/>
</dbReference>
<organism evidence="13 14">
    <name type="scientific">Buddleja alternifolia</name>
    <dbReference type="NCBI Taxonomy" id="168488"/>
    <lineage>
        <taxon>Eukaryota</taxon>
        <taxon>Viridiplantae</taxon>
        <taxon>Streptophyta</taxon>
        <taxon>Embryophyta</taxon>
        <taxon>Tracheophyta</taxon>
        <taxon>Spermatophyta</taxon>
        <taxon>Magnoliopsida</taxon>
        <taxon>eudicotyledons</taxon>
        <taxon>Gunneridae</taxon>
        <taxon>Pentapetalae</taxon>
        <taxon>asterids</taxon>
        <taxon>lamiids</taxon>
        <taxon>Lamiales</taxon>
        <taxon>Scrophulariaceae</taxon>
        <taxon>Buddlejeae</taxon>
        <taxon>Buddleja</taxon>
    </lineage>
</organism>
<evidence type="ECO:0000256" key="2">
    <source>
        <dbReference type="ARBA" id="ARBA00022528"/>
    </source>
</evidence>
<dbReference type="Gene3D" id="3.40.50.300">
    <property type="entry name" value="P-loop containing nucleotide triphosphate hydrolases"/>
    <property type="match status" value="2"/>
</dbReference>
<dbReference type="InterPro" id="IPR018368">
    <property type="entry name" value="ClpA/B_CS1"/>
</dbReference>
<dbReference type="GO" id="GO:0016887">
    <property type="term" value="F:ATP hydrolysis activity"/>
    <property type="evidence" value="ECO:0007669"/>
    <property type="project" value="InterPro"/>
</dbReference>
<dbReference type="InterPro" id="IPR036628">
    <property type="entry name" value="Clp_N_dom_sf"/>
</dbReference>
<keyword evidence="14" id="KW-1185">Reference proteome</keyword>
<dbReference type="InterPro" id="IPR028299">
    <property type="entry name" value="ClpA/B_CS2"/>
</dbReference>
<dbReference type="InterPro" id="IPR003593">
    <property type="entry name" value="AAA+_ATPase"/>
</dbReference>
<dbReference type="AlphaFoldDB" id="A0AAV6XAV3"/>
<name>A0AAV6XAV3_9LAMI</name>
<dbReference type="InterPro" id="IPR027417">
    <property type="entry name" value="P-loop_NTPase"/>
</dbReference>
<dbReference type="PROSITE" id="PS00871">
    <property type="entry name" value="CLPAB_2"/>
    <property type="match status" value="1"/>
</dbReference>
<comment type="caution">
    <text evidence="13">The sequence shown here is derived from an EMBL/GenBank/DDBJ whole genome shotgun (WGS) entry which is preliminary data.</text>
</comment>
<dbReference type="GO" id="GO:0034605">
    <property type="term" value="P:cellular response to heat"/>
    <property type="evidence" value="ECO:0007669"/>
    <property type="project" value="TreeGrafter"/>
</dbReference>
<dbReference type="InterPro" id="IPR019489">
    <property type="entry name" value="Clp_ATPase_C"/>
</dbReference>
<evidence type="ECO:0000259" key="11">
    <source>
        <dbReference type="PROSITE" id="PS50151"/>
    </source>
</evidence>
<evidence type="ECO:0000256" key="8">
    <source>
        <dbReference type="PROSITE-ProRule" id="PRU01251"/>
    </source>
</evidence>
<dbReference type="Pfam" id="PF02861">
    <property type="entry name" value="Clp_N"/>
    <property type="match status" value="1"/>
</dbReference>
<comment type="similarity">
    <text evidence="9">Belongs to the ClpA/ClpB family.</text>
</comment>
<evidence type="ECO:0000256" key="3">
    <source>
        <dbReference type="ARBA" id="ARBA00022640"/>
    </source>
</evidence>
<dbReference type="InterPro" id="IPR050130">
    <property type="entry name" value="ClpA_ClpB"/>
</dbReference>
<feature type="domain" description="Clp R" evidence="12">
    <location>
        <begin position="216"/>
        <end position="358"/>
    </location>
</feature>
<reference evidence="13" key="1">
    <citation type="submission" date="2019-10" db="EMBL/GenBank/DDBJ databases">
        <authorList>
            <person name="Zhang R."/>
            <person name="Pan Y."/>
            <person name="Wang J."/>
            <person name="Ma R."/>
            <person name="Yu S."/>
        </authorList>
    </citation>
    <scope>NUCLEOTIDE SEQUENCE</scope>
    <source>
        <strain evidence="13">LA-IB0</strain>
        <tissue evidence="13">Leaf</tissue>
    </source>
</reference>
<dbReference type="SUPFAM" id="SSF52540">
    <property type="entry name" value="P-loop containing nucleoside triphosphate hydrolases"/>
    <property type="match status" value="2"/>
</dbReference>
<dbReference type="CDD" id="cd19499">
    <property type="entry name" value="RecA-like_ClpB_Hsp104-like"/>
    <property type="match status" value="1"/>
</dbReference>
<dbReference type="Pfam" id="PF10431">
    <property type="entry name" value="ClpB_D2-small"/>
    <property type="match status" value="1"/>
</dbReference>
<dbReference type="FunFam" id="1.10.1780.10:FF:000004">
    <property type="entry name" value="ATP-dependent Clp protease ATP-binding subunit ClpC"/>
    <property type="match status" value="1"/>
</dbReference>
<sequence>MYTTPPLTVNAKITFLLDEGSRGPSTRDGQERRWQWLEEGANFVGRDTVECKGVRWRDVSLTLRRNGVAVVNDGDVAAVVDVQELWWLWCQSYCMFVVSLSSLVELVRSNSVLKHSILFFNLFKADMAHAINLTSSIGLVNNGQFKGSDKTKTAATMLCSLRSTPMRMRGFSGLRGANALDMMVQKTSDTLQSKVAAAVTSIKRGRKSRMTPRAMFERFTEKAIKVIMLAQEEARRLGHNFVGTEQILLGLIGEGTGIAAKVLKSMGINLKDARVEVEKIIGRGSGFVAVEIPFTPRAKRVLELSLEEARQLGHNYIGSEHLLLGLLREGEGVAARVLENLGADPSNIRTQAKAVGAGVGGGSSGNKMPTLEEYGTNLTKLAEEGKLDPVVGRQDQIERVTQILGRRTKNNPCLIGEPGVGKTAIAEGLAQRIANGDVPETIEGKKVITLDMGLLVAGTKYRGEFEERLKKLMEEIKQSDEIILFIDEVHTLIGAGAAEGAIDAANILKPALARGELQCIGATTLDEYRKHIEKDPALERRFQPVKVPEPTVDETIQILKGLRERYEIHHKLRYTDESLVAAAQLSYQYISGKIDYKLEMIQFIFQSLSDRFLPDKAIDLVDEAGSRVRLRHAQLPEEARELEKELRQLTKEKNEAVRGQDFEKAGELRDREMDLKAQISALIDKNKEMSKAESEAGDVGPTVTEVDIQHIVSSWTGIPVEKVSTDESDRLLKMEETLHTRVIGQDEAVKAISRAIRRARVGLKNPNRPIASFIFSGPTGVGKSELAKSLAAYYFGSEEAMIRLDMSEFMERHTVSKLIGSPPGYVGYTEGGQLTEAVRRRPYTVVLFDEIEKAHPDVFNMMLQILEDGRLTDSKGRTVDFKNTLLIMTSNVGSSVIEKGGRRIGFDLDYDEKDSSYNRIKSLVTEELKQYFRPEFLNRLDEMIVFRQLTKLEVKEIADIMLKEVFERLKGKEIELQVTERFRDRVVDEGYNPSYGARPLRRAIMRLLEDSMAEKMLARDIKEGDSVIVDVDSDGNVIVLNGSSGAPPEPSPEPVVV</sequence>
<evidence type="ECO:0000256" key="1">
    <source>
        <dbReference type="ARBA" id="ARBA00004229"/>
    </source>
</evidence>
<keyword evidence="2" id="KW-0150">Chloroplast</keyword>
<dbReference type="Pfam" id="PF17871">
    <property type="entry name" value="AAA_lid_9"/>
    <property type="match status" value="2"/>
</dbReference>
<dbReference type="FunFam" id="3.40.50.300:FF:000010">
    <property type="entry name" value="Chaperone clpB 1, putative"/>
    <property type="match status" value="1"/>
</dbReference>
<evidence type="ECO:0000256" key="6">
    <source>
        <dbReference type="ARBA" id="ARBA00022840"/>
    </source>
</evidence>
<dbReference type="InterPro" id="IPR004176">
    <property type="entry name" value="Clp_R_N"/>
</dbReference>
<dbReference type="PROSITE" id="PS51903">
    <property type="entry name" value="CLP_R"/>
    <property type="match status" value="1"/>
</dbReference>
<comment type="subcellular location">
    <subcellularLocation>
        <location evidence="1">Plastid</location>
        <location evidence="1">Chloroplast</location>
    </subcellularLocation>
</comment>
<keyword evidence="10" id="KW-0175">Coiled coil</keyword>
<dbReference type="EMBL" id="WHWC01000007">
    <property type="protein sequence ID" value="KAG8379558.1"/>
    <property type="molecule type" value="Genomic_DNA"/>
</dbReference>
<dbReference type="SUPFAM" id="SSF81923">
    <property type="entry name" value="Double Clp-N motif"/>
    <property type="match status" value="1"/>
</dbReference>
<evidence type="ECO:0000313" key="13">
    <source>
        <dbReference type="EMBL" id="KAG8379558.1"/>
    </source>
</evidence>
<keyword evidence="5 9" id="KW-0547">Nucleotide-binding</keyword>
<dbReference type="PROSITE" id="PS00870">
    <property type="entry name" value="CLPAB_1"/>
    <property type="match status" value="1"/>
</dbReference>
<dbReference type="InterPro" id="IPR003959">
    <property type="entry name" value="ATPase_AAA_core"/>
</dbReference>
<feature type="coiled-coil region" evidence="10">
    <location>
        <begin position="632"/>
        <end position="659"/>
    </location>
</feature>
<keyword evidence="3" id="KW-0934">Plastid</keyword>